<evidence type="ECO:0000313" key="2">
    <source>
        <dbReference type="EMBL" id="GAA4001376.1"/>
    </source>
</evidence>
<evidence type="ECO:0008006" key="4">
    <source>
        <dbReference type="Google" id="ProtNLM"/>
    </source>
</evidence>
<feature type="compositionally biased region" description="Basic and acidic residues" evidence="1">
    <location>
        <begin position="272"/>
        <end position="302"/>
    </location>
</feature>
<gene>
    <name evidence="2" type="ORF">GCM10022211_10330</name>
</gene>
<name>A0ABP7RRU9_9SPHN</name>
<proteinExistence type="predicted"/>
<dbReference type="Proteomes" id="UP001501310">
    <property type="component" value="Unassembled WGS sequence"/>
</dbReference>
<organism evidence="2 3">
    <name type="scientific">Sphingomonas humi</name>
    <dbReference type="NCBI Taxonomy" id="335630"/>
    <lineage>
        <taxon>Bacteria</taxon>
        <taxon>Pseudomonadati</taxon>
        <taxon>Pseudomonadota</taxon>
        <taxon>Alphaproteobacteria</taxon>
        <taxon>Sphingomonadales</taxon>
        <taxon>Sphingomonadaceae</taxon>
        <taxon>Sphingomonas</taxon>
    </lineage>
</organism>
<feature type="region of interest" description="Disordered" evidence="1">
    <location>
        <begin position="272"/>
        <end position="319"/>
    </location>
</feature>
<sequence length="319" mass="34449">MRKTSLLACAGLLLAGCTSNNLQFRPTMGGDQAALGYEALAYLNQMQMAYQDIGKNCSVGVLPSLQNVEMESFRRLKRDNETDRQAIARIGCVRLRTDGQAADFTRHLEAGLNLADLYCDDYFRRIAMHKQMRQFGRSTTNDVGTAASVGLGLAKAGSVLTGGAGALFGLADGLFRNYDNAFVVEPDLGKLLNLVRTAQNLMKASLRKTPPSSFLQANEGITAYAQICSYAGMDNLLNAAITEGSKPETIAETVKRFQTTAADLNKPASVREAEKIEATNEGLKRQKAALDEQKKLEDELKKAKAPADPAASDGQAKSQ</sequence>
<dbReference type="PROSITE" id="PS51257">
    <property type="entry name" value="PROKAR_LIPOPROTEIN"/>
    <property type="match status" value="1"/>
</dbReference>
<protein>
    <recommendedName>
        <fullName evidence="4">Lipoprotein</fullName>
    </recommendedName>
</protein>
<reference evidence="3" key="1">
    <citation type="journal article" date="2019" name="Int. J. Syst. Evol. Microbiol.">
        <title>The Global Catalogue of Microorganisms (GCM) 10K type strain sequencing project: providing services to taxonomists for standard genome sequencing and annotation.</title>
        <authorList>
            <consortium name="The Broad Institute Genomics Platform"/>
            <consortium name="The Broad Institute Genome Sequencing Center for Infectious Disease"/>
            <person name="Wu L."/>
            <person name="Ma J."/>
        </authorList>
    </citation>
    <scope>NUCLEOTIDE SEQUENCE [LARGE SCALE GENOMIC DNA]</scope>
    <source>
        <strain evidence="3">JCM 16603</strain>
    </source>
</reference>
<evidence type="ECO:0000256" key="1">
    <source>
        <dbReference type="SAM" id="MobiDB-lite"/>
    </source>
</evidence>
<comment type="caution">
    <text evidence="2">The sequence shown here is derived from an EMBL/GenBank/DDBJ whole genome shotgun (WGS) entry which is preliminary data.</text>
</comment>
<keyword evidence="3" id="KW-1185">Reference proteome</keyword>
<evidence type="ECO:0000313" key="3">
    <source>
        <dbReference type="Proteomes" id="UP001501310"/>
    </source>
</evidence>
<dbReference type="EMBL" id="BAAAZD010000001">
    <property type="protein sequence ID" value="GAA4001376.1"/>
    <property type="molecule type" value="Genomic_DNA"/>
</dbReference>
<accession>A0ABP7RRU9</accession>